<reference evidence="1 2" key="1">
    <citation type="submission" date="2017-02" db="EMBL/GenBank/DDBJ databases">
        <authorList>
            <person name="Peterson S.W."/>
        </authorList>
    </citation>
    <scope>NUCLEOTIDE SEQUENCE [LARGE SCALE GENOMIC DNA]</scope>
    <source>
        <strain evidence="1 2">SRS1_H2-8</strain>
    </source>
</reference>
<protein>
    <recommendedName>
        <fullName evidence="3">Metallo-dependent hydrolase</fullName>
    </recommendedName>
</protein>
<evidence type="ECO:0000313" key="1">
    <source>
        <dbReference type="EMBL" id="SJX66603.1"/>
    </source>
</evidence>
<evidence type="ECO:0000313" key="2">
    <source>
        <dbReference type="Proteomes" id="UP000239563"/>
    </source>
</evidence>
<gene>
    <name evidence="1" type="ORF">SRS1_16825</name>
</gene>
<dbReference type="EMBL" id="LT795076">
    <property type="protein sequence ID" value="SJX66603.1"/>
    <property type="molecule type" value="Genomic_DNA"/>
</dbReference>
<dbReference type="GO" id="GO:0016814">
    <property type="term" value="F:hydrolase activity, acting on carbon-nitrogen (but not peptide) bonds, in cyclic amidines"/>
    <property type="evidence" value="ECO:0007669"/>
    <property type="project" value="TreeGrafter"/>
</dbReference>
<dbReference type="PANTHER" id="PTHR32027:SF0">
    <property type="entry name" value="CYTOSINE DEAMINASE"/>
    <property type="match status" value="1"/>
</dbReference>
<dbReference type="Gene3D" id="3.20.20.140">
    <property type="entry name" value="Metal-dependent hydrolases"/>
    <property type="match status" value="1"/>
</dbReference>
<proteinExistence type="predicted"/>
<dbReference type="InterPro" id="IPR052349">
    <property type="entry name" value="Metallo-hydrolase_Enzymes"/>
</dbReference>
<dbReference type="PANTHER" id="PTHR32027">
    <property type="entry name" value="CYTOSINE DEAMINASE"/>
    <property type="match status" value="1"/>
</dbReference>
<dbReference type="Proteomes" id="UP000239563">
    <property type="component" value="Chromosome XXIII"/>
</dbReference>
<organism evidence="1 2">
    <name type="scientific">Sporisorium reilianum f. sp. reilianum</name>
    <dbReference type="NCBI Taxonomy" id="72559"/>
    <lineage>
        <taxon>Eukaryota</taxon>
        <taxon>Fungi</taxon>
        <taxon>Dikarya</taxon>
        <taxon>Basidiomycota</taxon>
        <taxon>Ustilaginomycotina</taxon>
        <taxon>Ustilaginomycetes</taxon>
        <taxon>Ustilaginales</taxon>
        <taxon>Ustilaginaceae</taxon>
        <taxon>Sporisorium</taxon>
    </lineage>
</organism>
<sequence length="560" mass="60717">MTSLASTSTQVASTLTIKNVRLPPDAYASLDTAILSRNPQDELPLVDLEYVHYAPDAATPHTTTVEVNISASARTEHDLVGGVEKPFDRCSPFSSVSRDAPSTAPKHRLARFAAPTVTNTTDCARGCIDVRGSLALPGGLCHPHVHLDKCYLLDQCALQTGTFDEALTSTASAKAQFTKQDVLARMRRLITSSVSHGVTCMRAFVEVDPTVGLMCVDAAVQLKRAYQASCDVQVVAFAQDALFYPDDKGKQDKMQRLMREAAARVEVDVVGSAPYVEALSRDDEQTLSETEKKRKQKVQQQQNIQFIFDLARQHAKHVDFHLDYDLDPPGSEQDGTQSMIPFVVTLSQTPTQTWTHTNGTPRTITFGHCTKLSTFAPSDLDHLASTFASTTTTTTTTVPPISFVSLPPSDLYMQGRSLPYASRPRATLPLLALHAHAALQGHTNWAMGVNNVANLFTPQGDADPLAMLPMMVGVWQSARAVDCAVLLGAVSARARVAAGLPGAYGEEGMWADLTVVDGCTSVQDVVCAPSFSRITLKHGRLVSRRKVESAVYPLLTHTRQ</sequence>
<dbReference type="SUPFAM" id="SSF51556">
    <property type="entry name" value="Metallo-dependent hydrolases"/>
    <property type="match status" value="1"/>
</dbReference>
<accession>A0A2N8UPK2</accession>
<dbReference type="AlphaFoldDB" id="A0A2N8UPK2"/>
<dbReference type="InterPro" id="IPR032466">
    <property type="entry name" value="Metal_Hydrolase"/>
</dbReference>
<evidence type="ECO:0008006" key="3">
    <source>
        <dbReference type="Google" id="ProtNLM"/>
    </source>
</evidence>
<name>A0A2N8UPK2_9BASI</name>